<dbReference type="PANTHER" id="PTHR42981:SF2">
    <property type="entry name" value="PYRUVATE DEHYDROGENASE [UBIQUINONE]"/>
    <property type="match status" value="1"/>
</dbReference>
<dbReference type="InterPro" id="IPR047212">
    <property type="entry name" value="TPP_POXB-like"/>
</dbReference>
<dbReference type="Gene3D" id="3.40.50.1220">
    <property type="entry name" value="TPP-binding domain"/>
    <property type="match status" value="1"/>
</dbReference>
<evidence type="ECO:0000313" key="8">
    <source>
        <dbReference type="EMBL" id="EIN00024.1"/>
    </source>
</evidence>
<feature type="domain" description="Thiamine pyrophosphate enzyme N-terminal TPP-binding" evidence="7">
    <location>
        <begin position="4"/>
        <end position="118"/>
    </location>
</feature>
<dbReference type="Pfam" id="PF00205">
    <property type="entry name" value="TPP_enzyme_M"/>
    <property type="match status" value="1"/>
</dbReference>
<dbReference type="PROSITE" id="PS00187">
    <property type="entry name" value="TPP_ENZYMES"/>
    <property type="match status" value="1"/>
</dbReference>
<evidence type="ECO:0000313" key="9">
    <source>
        <dbReference type="Proteomes" id="UP000004980"/>
    </source>
</evidence>
<dbReference type="Pfam" id="PF02776">
    <property type="entry name" value="TPP_enzyme_N"/>
    <property type="match status" value="1"/>
</dbReference>
<evidence type="ECO:0000259" key="5">
    <source>
        <dbReference type="Pfam" id="PF00205"/>
    </source>
</evidence>
<reference evidence="8 9" key="1">
    <citation type="journal article" date="2012" name="J. Bacteriol.">
        <title>Draft Genome Sequence of the Soil Bacterium Burkholderia terrae Strain BS001, Which Interacts with Fungal Surface Structures.</title>
        <authorList>
            <person name="Nazir R."/>
            <person name="Hansen M.A."/>
            <person name="Sorensen S."/>
            <person name="van Elsas J.D."/>
        </authorList>
    </citation>
    <scope>NUCLEOTIDE SEQUENCE [LARGE SCALE GENOMIC DNA]</scope>
    <source>
        <strain evidence="8 9">BS001</strain>
    </source>
</reference>
<feature type="region of interest" description="Disordered" evidence="4">
    <location>
        <begin position="593"/>
        <end position="619"/>
    </location>
</feature>
<dbReference type="CDD" id="cd02014">
    <property type="entry name" value="TPP_POX"/>
    <property type="match status" value="1"/>
</dbReference>
<evidence type="ECO:0000256" key="3">
    <source>
        <dbReference type="RuleBase" id="RU362132"/>
    </source>
</evidence>
<dbReference type="CDD" id="cd07039">
    <property type="entry name" value="TPP_PYR_POX"/>
    <property type="match status" value="1"/>
</dbReference>
<evidence type="ECO:0000256" key="2">
    <source>
        <dbReference type="ARBA" id="ARBA00023052"/>
    </source>
</evidence>
<comment type="similarity">
    <text evidence="1 3">Belongs to the TPP enzyme family.</text>
</comment>
<dbReference type="InterPro" id="IPR029035">
    <property type="entry name" value="DHS-like_NAD/FAD-binding_dom"/>
</dbReference>
<keyword evidence="2 3" id="KW-0786">Thiamine pyrophosphate</keyword>
<feature type="compositionally biased region" description="Basic and acidic residues" evidence="4">
    <location>
        <begin position="598"/>
        <end position="619"/>
    </location>
</feature>
<proteinExistence type="inferred from homology"/>
<dbReference type="EMBL" id="AKAU01000088">
    <property type="protein sequence ID" value="EIN00024.1"/>
    <property type="molecule type" value="Genomic_DNA"/>
</dbReference>
<dbReference type="Gene3D" id="3.40.50.970">
    <property type="match status" value="2"/>
</dbReference>
<dbReference type="Pfam" id="PF02775">
    <property type="entry name" value="TPP_enzyme_C"/>
    <property type="match status" value="1"/>
</dbReference>
<organism evidence="8 9">
    <name type="scientific">Paraburkholderia hospita</name>
    <dbReference type="NCBI Taxonomy" id="169430"/>
    <lineage>
        <taxon>Bacteria</taxon>
        <taxon>Pseudomonadati</taxon>
        <taxon>Pseudomonadota</taxon>
        <taxon>Betaproteobacteria</taxon>
        <taxon>Burkholderiales</taxon>
        <taxon>Burkholderiaceae</taxon>
        <taxon>Paraburkholderia</taxon>
    </lineage>
</organism>
<dbReference type="InterPro" id="IPR012001">
    <property type="entry name" value="Thiamin_PyroP_enz_TPP-bd_dom"/>
</dbReference>
<comment type="caution">
    <text evidence="8">The sequence shown here is derived from an EMBL/GenBank/DDBJ whole genome shotgun (WGS) entry which is preliminary data.</text>
</comment>
<dbReference type="InterPro" id="IPR047211">
    <property type="entry name" value="POXB-like"/>
</dbReference>
<evidence type="ECO:0000256" key="4">
    <source>
        <dbReference type="SAM" id="MobiDB-lite"/>
    </source>
</evidence>
<dbReference type="InterPro" id="IPR047210">
    <property type="entry name" value="TPP_PYR_POXB-like"/>
</dbReference>
<evidence type="ECO:0000256" key="1">
    <source>
        <dbReference type="ARBA" id="ARBA00007812"/>
    </source>
</evidence>
<keyword evidence="9" id="KW-1185">Reference proteome</keyword>
<sequence length="619" mass="67700">MSQTVSDFLVERLHQWGVRRIYGYPGDGINGILGALNRADGKIEFIQVRHEEMAAFMASAHAKFTGELGVCLATSGPGASHLVTGLYDARMDHMPVLAIAGQQARASLGGHYQQELDLPSLFKDVAGAFVQQASVPPQVRHLVDRAIRIALSERRVTAIVLPNDLQEMAYQDPPRQHGTVHSGIGYSAPRVVPKDDDLRRAADVLNAGEKIAILVGAGALHATDEVIALADKLGAGVAKALLGKAALPDELPWVTGSIGMLGTKPSWDMMTECDTLLMIGSGFPYSEFLPKEGQARGVQIDLKADMLSLRYPMEVNLVGDSVDTLKALLPLLQEKTDRAWRKKIEGWVGEWWKTLEARAMEKAETYVNPQRVMWELSPRLPERAIITSDSGSCANWYARDLKIRRGMMCSLSGGLASMGAAVPYAIAAKFAYPDRPVIALVGDGAMQMNNMAELITVSKYWKQWSSPHWICMVLNNEDLNQVTWEQRVMEGDPKFNASQQIPNVPYHKFAELIGLKGIYVDDPKRLGAAWEEALAADRPVVFEVKSDPNVPPLPPHITLKEARAFAETLIKGDPQESGMLMGAVKQVLSAVLPHGHKEHGDSDAKSGGKSDEKPDEKKG</sequence>
<dbReference type="SUPFAM" id="SSF52467">
    <property type="entry name" value="DHS-like NAD/FAD-binding domain"/>
    <property type="match status" value="1"/>
</dbReference>
<evidence type="ECO:0000259" key="7">
    <source>
        <dbReference type="Pfam" id="PF02776"/>
    </source>
</evidence>
<dbReference type="NCBIfam" id="NF006129">
    <property type="entry name" value="PRK08273.1"/>
    <property type="match status" value="1"/>
</dbReference>
<dbReference type="PANTHER" id="PTHR42981">
    <property type="entry name" value="PYRUVATE DEHYDROGENASE [UBIQUINONE]"/>
    <property type="match status" value="1"/>
</dbReference>
<dbReference type="RefSeq" id="WP_007582578.1">
    <property type="nucleotide sequence ID" value="NZ_AKAU01000088.1"/>
</dbReference>
<accession>A0ABN0FMK7</accession>
<dbReference type="InterPro" id="IPR012000">
    <property type="entry name" value="Thiamin_PyroP_enz_cen_dom"/>
</dbReference>
<dbReference type="InterPro" id="IPR000399">
    <property type="entry name" value="TPP-bd_CS"/>
</dbReference>
<name>A0ABN0FMK7_9BURK</name>
<dbReference type="InterPro" id="IPR011766">
    <property type="entry name" value="TPP_enzyme_TPP-bd"/>
</dbReference>
<protein>
    <submittedName>
        <fullName evidence="8">Thiamine pyrophosphate protein</fullName>
    </submittedName>
</protein>
<evidence type="ECO:0000259" key="6">
    <source>
        <dbReference type="Pfam" id="PF02775"/>
    </source>
</evidence>
<gene>
    <name evidence="8" type="ORF">WQE_16144</name>
</gene>
<feature type="domain" description="Thiamine pyrophosphate enzyme TPP-binding" evidence="6">
    <location>
        <begin position="389"/>
        <end position="544"/>
    </location>
</feature>
<dbReference type="SUPFAM" id="SSF52518">
    <property type="entry name" value="Thiamin diphosphate-binding fold (THDP-binding)"/>
    <property type="match status" value="2"/>
</dbReference>
<feature type="domain" description="Thiamine pyrophosphate enzyme central" evidence="5">
    <location>
        <begin position="198"/>
        <end position="328"/>
    </location>
</feature>
<dbReference type="InterPro" id="IPR029061">
    <property type="entry name" value="THDP-binding"/>
</dbReference>
<dbReference type="Proteomes" id="UP000004980">
    <property type="component" value="Unassembled WGS sequence"/>
</dbReference>